<sequence length="929" mass="103345">MKSVSPSSPDIGNDCMEDTSNMQSIPPSSPDINDIVPAPQLIPRLGDEYQVEIPPMITESERLQLLKNPADSEVAHDISHSFLMGLPVTLICVHNEVVDGGDGTKAKVSEPSEESNAIKDNMSDNVIVSRPATSQPVMIGENKTYGVVRGTLHNSWSDADAKSFVLGLFVFGKSFIQIKRFLENKGTGEILSFYYGKFYKSDEHRRWSDCRKIKGRKCTTGQKLFTGWRQHELLSRLIPHVSEESQNTLLQVSKSYVDGRTSLEEYVSSLKSTVGVSVLVEAVGIGKEKEDLTSLSVEPGKNSYAFSISPSIPSGRSWSSLEPGDIINLLTGGFRLSKAKSNDLFWEAVWPRLLARGWHSEQPNSQNYASSKDYLVFLIPGVKKFSRRKLVKGDHYFDSVSDVLSKVVSEPNLLELEVEGTKVGSYNEEDRWNTEVAPDKYGQSDHQGYCYLKPRVGSYETDHVKFTIVDTSLVHGEKPTHLRQLKSLPLKLKLTSKQTNPLGGKENDSSEKSVGDVDAGGNTYKGDKHISKANHRKDVFDSTNQKLIKFTVVDTSLLQGGKLSKVRELRYPPVGMKLTPKMSDLSRESDGSVSDNSSESTMTLDGKKSVNDTDCRQGTLDRDAINQNLAYDNPDKNVNKTVERGENQKDDVSDDDKQLKKTIKQFKRRARPGHSNHAAPPIKRRRLTACAKAETSRLLENSSGGLGSEKSRLLHSPNFPDNNNVSYPVNHQENVRVDASSAEDSMEVDNKGSNLCPFNGRPFYEVKKCESQPTTTLSLPQVPPKSENGEMIEMAEEDGKCEKLNDPCVKSGAEEKVPNSPSNSCDVCSMEQQPDINPRRKSTRNRPLTVRALESLANEFLHVQRRPKKKDVETLKDTFSPCRRARSRVKTTLHHSSSAGSALPEEEKHLNEDCNAEENISKPPDQIEE</sequence>
<evidence type="ECO:0000313" key="2">
    <source>
        <dbReference type="Proteomes" id="UP000828941"/>
    </source>
</evidence>
<accession>A0ACB9PQB7</accession>
<dbReference type="EMBL" id="CM039429">
    <property type="protein sequence ID" value="KAI4349967.1"/>
    <property type="molecule type" value="Genomic_DNA"/>
</dbReference>
<keyword evidence="2" id="KW-1185">Reference proteome</keyword>
<evidence type="ECO:0000313" key="1">
    <source>
        <dbReference type="EMBL" id="KAI4349967.1"/>
    </source>
</evidence>
<proteinExistence type="predicted"/>
<gene>
    <name evidence="1" type="ORF">L6164_010503</name>
</gene>
<name>A0ACB9PQB7_BAUVA</name>
<dbReference type="Proteomes" id="UP000828941">
    <property type="component" value="Chromosome 4"/>
</dbReference>
<reference evidence="1 2" key="1">
    <citation type="journal article" date="2022" name="DNA Res.">
        <title>Chromosomal-level genome assembly of the orchid tree Bauhinia variegata (Leguminosae; Cercidoideae) supports the allotetraploid origin hypothesis of Bauhinia.</title>
        <authorList>
            <person name="Zhong Y."/>
            <person name="Chen Y."/>
            <person name="Zheng D."/>
            <person name="Pang J."/>
            <person name="Liu Y."/>
            <person name="Luo S."/>
            <person name="Meng S."/>
            <person name="Qian L."/>
            <person name="Wei D."/>
            <person name="Dai S."/>
            <person name="Zhou R."/>
        </authorList>
    </citation>
    <scope>NUCLEOTIDE SEQUENCE [LARGE SCALE GENOMIC DNA]</scope>
    <source>
        <strain evidence="1">BV-YZ2020</strain>
    </source>
</reference>
<protein>
    <submittedName>
        <fullName evidence="1">Uncharacterized protein</fullName>
    </submittedName>
</protein>
<organism evidence="1 2">
    <name type="scientific">Bauhinia variegata</name>
    <name type="common">Purple orchid tree</name>
    <name type="synonym">Phanera variegata</name>
    <dbReference type="NCBI Taxonomy" id="167791"/>
    <lineage>
        <taxon>Eukaryota</taxon>
        <taxon>Viridiplantae</taxon>
        <taxon>Streptophyta</taxon>
        <taxon>Embryophyta</taxon>
        <taxon>Tracheophyta</taxon>
        <taxon>Spermatophyta</taxon>
        <taxon>Magnoliopsida</taxon>
        <taxon>eudicotyledons</taxon>
        <taxon>Gunneridae</taxon>
        <taxon>Pentapetalae</taxon>
        <taxon>rosids</taxon>
        <taxon>fabids</taxon>
        <taxon>Fabales</taxon>
        <taxon>Fabaceae</taxon>
        <taxon>Cercidoideae</taxon>
        <taxon>Cercideae</taxon>
        <taxon>Bauhiniinae</taxon>
        <taxon>Bauhinia</taxon>
    </lineage>
</organism>
<comment type="caution">
    <text evidence="1">The sequence shown here is derived from an EMBL/GenBank/DDBJ whole genome shotgun (WGS) entry which is preliminary data.</text>
</comment>